<dbReference type="SMART" id="SM01144">
    <property type="entry name" value="DTW"/>
    <property type="match status" value="1"/>
</dbReference>
<evidence type="ECO:0000256" key="1">
    <source>
        <dbReference type="ARBA" id="ARBA00012386"/>
    </source>
</evidence>
<evidence type="ECO:0000256" key="5">
    <source>
        <dbReference type="ARBA" id="ARBA00034489"/>
    </source>
</evidence>
<feature type="non-terminal residue" evidence="8">
    <location>
        <position position="288"/>
    </location>
</feature>
<dbReference type="Pfam" id="PF03942">
    <property type="entry name" value="DTW"/>
    <property type="match status" value="1"/>
</dbReference>
<dbReference type="InterPro" id="IPR005636">
    <property type="entry name" value="DTW"/>
</dbReference>
<keyword evidence="3" id="KW-0949">S-adenosyl-L-methionine</keyword>
<evidence type="ECO:0000313" key="9">
    <source>
        <dbReference type="Proteomes" id="UP001189429"/>
    </source>
</evidence>
<evidence type="ECO:0000256" key="4">
    <source>
        <dbReference type="ARBA" id="ARBA00022694"/>
    </source>
</evidence>
<organism evidence="8 9">
    <name type="scientific">Prorocentrum cordatum</name>
    <dbReference type="NCBI Taxonomy" id="2364126"/>
    <lineage>
        <taxon>Eukaryota</taxon>
        <taxon>Sar</taxon>
        <taxon>Alveolata</taxon>
        <taxon>Dinophyceae</taxon>
        <taxon>Prorocentrales</taxon>
        <taxon>Prorocentraceae</taxon>
        <taxon>Prorocentrum</taxon>
    </lineage>
</organism>
<dbReference type="EMBL" id="CAUYUJ010002116">
    <property type="protein sequence ID" value="CAK0799284.1"/>
    <property type="molecule type" value="Genomic_DNA"/>
</dbReference>
<dbReference type="PANTHER" id="PTHR21392:SF0">
    <property type="entry name" value="TRNA-URIDINE AMINOCARBOXYPROPYLTRANSFERASE 2"/>
    <property type="match status" value="1"/>
</dbReference>
<dbReference type="EC" id="2.5.1.25" evidence="1"/>
<evidence type="ECO:0000259" key="7">
    <source>
        <dbReference type="SMART" id="SM01144"/>
    </source>
</evidence>
<evidence type="ECO:0000256" key="2">
    <source>
        <dbReference type="ARBA" id="ARBA00022679"/>
    </source>
</evidence>
<comment type="caution">
    <text evidence="8">The sequence shown here is derived from an EMBL/GenBank/DDBJ whole genome shotgun (WGS) entry which is preliminary data.</text>
</comment>
<keyword evidence="4" id="KW-0819">tRNA processing</keyword>
<name>A0ABN9Q4V6_9DINO</name>
<sequence length="288" mass="30603">SCHFCSRAACFCPPWGGRPPMCSGAAPAVLEDAAALARYRHQWGGRDEEAVLSLPPAERYASLAVLRAEQLTIDLRRNGKCGRCMLQAPHCICGRLGELRAAAAAGLAGRLVHFVVWMCVQERRRASNTGKLLEHVLPGSEVLVQGLPADARRLESLLAAAGERAFVLFPSPEASPASELRPAAAAHSACGSPGGAEARPFLAVLVDGTWRQAQHMVHRSALAAVRPVALSPRGHSQFHWRRQTQEGRISTVEAAALLLEELGLPPGGAPALLRRALAELNGALEPTG</sequence>
<comment type="similarity">
    <text evidence="5">Belongs to the TDD superfamily. DTWD2 family.</text>
</comment>
<dbReference type="InterPro" id="IPR039262">
    <property type="entry name" value="DTWD2/TAPT"/>
</dbReference>
<feature type="domain" description="DTW" evidence="7">
    <location>
        <begin position="77"/>
        <end position="281"/>
    </location>
</feature>
<dbReference type="PANTHER" id="PTHR21392">
    <property type="entry name" value="TRNA-URIDINE AMINOCARBOXYPROPYLTRANSFERASE 2"/>
    <property type="match status" value="1"/>
</dbReference>
<reference evidence="8" key="1">
    <citation type="submission" date="2023-10" db="EMBL/GenBank/DDBJ databases">
        <authorList>
            <person name="Chen Y."/>
            <person name="Shah S."/>
            <person name="Dougan E. K."/>
            <person name="Thang M."/>
            <person name="Chan C."/>
        </authorList>
    </citation>
    <scope>NUCLEOTIDE SEQUENCE [LARGE SCALE GENOMIC DNA]</scope>
</reference>
<evidence type="ECO:0000256" key="6">
    <source>
        <dbReference type="ARBA" id="ARBA00048718"/>
    </source>
</evidence>
<evidence type="ECO:0000256" key="3">
    <source>
        <dbReference type="ARBA" id="ARBA00022691"/>
    </source>
</evidence>
<keyword evidence="2" id="KW-0808">Transferase</keyword>
<feature type="non-terminal residue" evidence="8">
    <location>
        <position position="1"/>
    </location>
</feature>
<evidence type="ECO:0000313" key="8">
    <source>
        <dbReference type="EMBL" id="CAK0799284.1"/>
    </source>
</evidence>
<comment type="catalytic activity">
    <reaction evidence="6">
        <text>a uridine in tRNA + S-adenosyl-L-methionine = a 3-[(3S)-3-amino-3-carboxypropyl]uridine in tRNA + S-methyl-5'-thioadenosine + H(+)</text>
        <dbReference type="Rhea" id="RHEA:62432"/>
        <dbReference type="Rhea" id="RHEA-COMP:13339"/>
        <dbReference type="Rhea" id="RHEA-COMP:16092"/>
        <dbReference type="ChEBI" id="CHEBI:15378"/>
        <dbReference type="ChEBI" id="CHEBI:17509"/>
        <dbReference type="ChEBI" id="CHEBI:59789"/>
        <dbReference type="ChEBI" id="CHEBI:65315"/>
        <dbReference type="ChEBI" id="CHEBI:82930"/>
        <dbReference type="EC" id="2.5.1.25"/>
    </reaction>
</comment>
<gene>
    <name evidence="8" type="ORF">PCOR1329_LOCUS7796</name>
</gene>
<accession>A0ABN9Q4V6</accession>
<protein>
    <recommendedName>
        <fullName evidence="1">tRNA-uridine aminocarboxypropyltransferase</fullName>
        <ecNumber evidence="1">2.5.1.25</ecNumber>
    </recommendedName>
</protein>
<keyword evidence="9" id="KW-1185">Reference proteome</keyword>
<proteinExistence type="inferred from homology"/>
<dbReference type="Proteomes" id="UP001189429">
    <property type="component" value="Unassembled WGS sequence"/>
</dbReference>